<sequence length="47" mass="5388">MPDLSGLQTVKISSNRVDSEFTLINRADVGFFYGVKNRNKKEIKKEN</sequence>
<dbReference type="EMBL" id="CP007547">
    <property type="protein sequence ID" value="AIL45155.1"/>
    <property type="molecule type" value="Genomic_DNA"/>
</dbReference>
<dbReference type="HOGENOM" id="CLU_3167536_0_0_10"/>
<dbReference type="AlphaFoldDB" id="A0A077EHY3"/>
<dbReference type="KEGG" id="eao:BD94_1380"/>
<name>A0A077EHY3_9FLAO</name>
<reference evidence="1" key="2">
    <citation type="journal article" date="2015" name="Genome Biol. Evol.">
        <title>Complete Genome Sequence and Transcriptomic Analysis of the Novel Pathogen Elizabethkingia anophelis in Response to Oxidative Stress.</title>
        <authorList>
            <person name="Li Y."/>
            <person name="Liu Y."/>
            <person name="Chew S.C."/>
            <person name="Tay M."/>
            <person name="Salido M.M."/>
            <person name="Teo J."/>
            <person name="Lauro F.M."/>
            <person name="Givskov M."/>
            <person name="Yang L."/>
        </authorList>
    </citation>
    <scope>NUCLEOTIDE SEQUENCE</scope>
    <source>
        <strain evidence="1">NUHP1</strain>
    </source>
</reference>
<gene>
    <name evidence="1" type="ORF">BD94_1380</name>
</gene>
<organism evidence="1 2">
    <name type="scientific">Elizabethkingia anophelis NUHP1</name>
    <dbReference type="NCBI Taxonomy" id="1338011"/>
    <lineage>
        <taxon>Bacteria</taxon>
        <taxon>Pseudomonadati</taxon>
        <taxon>Bacteroidota</taxon>
        <taxon>Flavobacteriia</taxon>
        <taxon>Flavobacteriales</taxon>
        <taxon>Weeksellaceae</taxon>
        <taxon>Elizabethkingia</taxon>
    </lineage>
</organism>
<evidence type="ECO:0000313" key="2">
    <source>
        <dbReference type="Proteomes" id="UP000028933"/>
    </source>
</evidence>
<evidence type="ECO:0000313" key="1">
    <source>
        <dbReference type="EMBL" id="AIL45155.1"/>
    </source>
</evidence>
<proteinExistence type="predicted"/>
<dbReference type="STRING" id="1338011.BD94_1380"/>
<accession>A0A077EHY3</accession>
<protein>
    <submittedName>
        <fullName evidence="1">Uncharacterized protein</fullName>
    </submittedName>
</protein>
<dbReference type="Proteomes" id="UP000028933">
    <property type="component" value="Chromosome"/>
</dbReference>
<reference evidence="1" key="1">
    <citation type="journal article" date="2013" name="Lancet">
        <title>First case of E anophelis outbreak in an intensive-care unit.</title>
        <authorList>
            <person name="Teo J."/>
            <person name="Tan S.Y."/>
            <person name="Tay M."/>
            <person name="Ding Y."/>
            <person name="Kjelleberg S."/>
            <person name="Givskov M."/>
            <person name="Lin R.T."/>
            <person name="Yang L."/>
        </authorList>
    </citation>
    <scope>NUCLEOTIDE SEQUENCE [LARGE SCALE GENOMIC DNA]</scope>
    <source>
        <strain evidence="1">NUHP1</strain>
    </source>
</reference>